<dbReference type="GO" id="GO:1990904">
    <property type="term" value="C:ribonucleoprotein complex"/>
    <property type="evidence" value="ECO:0007669"/>
    <property type="project" value="UniProtKB-KW"/>
</dbReference>
<evidence type="ECO:0000313" key="5">
    <source>
        <dbReference type="EMBL" id="KAK8953550.1"/>
    </source>
</evidence>
<feature type="region of interest" description="Disordered" evidence="3">
    <location>
        <begin position="1"/>
        <end position="101"/>
    </location>
</feature>
<evidence type="ECO:0000256" key="1">
    <source>
        <dbReference type="ARBA" id="ARBA00022884"/>
    </source>
</evidence>
<feature type="domain" description="RRM" evidence="4">
    <location>
        <begin position="251"/>
        <end position="327"/>
    </location>
</feature>
<dbReference type="InterPro" id="IPR012677">
    <property type="entry name" value="Nucleotide-bd_a/b_plait_sf"/>
</dbReference>
<evidence type="ECO:0000313" key="6">
    <source>
        <dbReference type="Proteomes" id="UP001412067"/>
    </source>
</evidence>
<keyword evidence="5" id="KW-0687">Ribonucleoprotein</keyword>
<evidence type="ECO:0000259" key="4">
    <source>
        <dbReference type="PROSITE" id="PS50102"/>
    </source>
</evidence>
<comment type="caution">
    <text evidence="5">The sequence shown here is derived from an EMBL/GenBank/DDBJ whole genome shotgun (WGS) entry which is preliminary data.</text>
</comment>
<feature type="domain" description="RRM" evidence="4">
    <location>
        <begin position="142"/>
        <end position="219"/>
    </location>
</feature>
<dbReference type="PANTHER" id="PTHR10352">
    <property type="entry name" value="EUKARYOTIC TRANSLATION INITIATION FACTOR 3 SUBUNIT G"/>
    <property type="match status" value="1"/>
</dbReference>
<dbReference type="SUPFAM" id="SSF54928">
    <property type="entry name" value="RNA-binding domain, RBD"/>
    <property type="match status" value="2"/>
</dbReference>
<keyword evidence="6" id="KW-1185">Reference proteome</keyword>
<dbReference type="Proteomes" id="UP001412067">
    <property type="component" value="Unassembled WGS sequence"/>
</dbReference>
<dbReference type="Pfam" id="PF00076">
    <property type="entry name" value="RRM_1"/>
    <property type="match status" value="2"/>
</dbReference>
<accession>A0ABR2LXD6</accession>
<name>A0ABR2LXD6_9ASPA</name>
<keyword evidence="1 2" id="KW-0694">RNA-binding</keyword>
<dbReference type="SMART" id="SM00360">
    <property type="entry name" value="RRM"/>
    <property type="match status" value="2"/>
</dbReference>
<dbReference type="PROSITE" id="PS50102">
    <property type="entry name" value="RRM"/>
    <property type="match status" value="2"/>
</dbReference>
<dbReference type="InterPro" id="IPR000504">
    <property type="entry name" value="RRM_dom"/>
</dbReference>
<sequence>MGKRRKLDGSPQSAAIEELLSVPDETFNEESSSILPSEAKTDESSAPEFGKPINELSLKEEEEEPKAQDLETTDPHPDTSGAGDALSADGEDDGDNDPASLQQLLEPFSKDQLLVLLRDAVLNHPDILVSIRQTSDADPAHRKIFVHGLGWNATAETLIDAFRLFGEIEDCKAVVDKISGRSKGYGFILFKHRSSARRALKEPQKKIGNKMTACQLASAGPPPIFAPAVVPATTAALPTPAIFPVSELTQRKIYVSNVGSDIDPHKILQFFSKFGEIEEGPLGLDKATGKPRGFCLFVYKNAESAKRALEEPHRNFEGHILHCQKAIDGPKPNKQPIQFVHGSGQYAGLHQVHTGFVTQGPQFGRIEASVPTMAVPSSSVSGPGHLIAPPAISIRFNHTGQPNSATAAGFNPSLGIMQNGGLMAKSVFGGGGSYIKPDVVGGYGGSLRIHGNYGNAAMLHGSTWTQQGPGQ</sequence>
<dbReference type="InterPro" id="IPR035979">
    <property type="entry name" value="RBD_domain_sf"/>
</dbReference>
<evidence type="ECO:0000256" key="2">
    <source>
        <dbReference type="PROSITE-ProRule" id="PRU00176"/>
    </source>
</evidence>
<protein>
    <submittedName>
        <fullName evidence="5">Heterogeneous nuclear ribonucleoprotein 1</fullName>
    </submittedName>
</protein>
<organism evidence="5 6">
    <name type="scientific">Platanthera guangdongensis</name>
    <dbReference type="NCBI Taxonomy" id="2320717"/>
    <lineage>
        <taxon>Eukaryota</taxon>
        <taxon>Viridiplantae</taxon>
        <taxon>Streptophyta</taxon>
        <taxon>Embryophyta</taxon>
        <taxon>Tracheophyta</taxon>
        <taxon>Spermatophyta</taxon>
        <taxon>Magnoliopsida</taxon>
        <taxon>Liliopsida</taxon>
        <taxon>Asparagales</taxon>
        <taxon>Orchidaceae</taxon>
        <taxon>Orchidoideae</taxon>
        <taxon>Orchideae</taxon>
        <taxon>Orchidinae</taxon>
        <taxon>Platanthera</taxon>
    </lineage>
</organism>
<reference evidence="5 6" key="1">
    <citation type="journal article" date="2022" name="Nat. Plants">
        <title>Genomes of leafy and leafless Platanthera orchids illuminate the evolution of mycoheterotrophy.</title>
        <authorList>
            <person name="Li M.H."/>
            <person name="Liu K.W."/>
            <person name="Li Z."/>
            <person name="Lu H.C."/>
            <person name="Ye Q.L."/>
            <person name="Zhang D."/>
            <person name="Wang J.Y."/>
            <person name="Li Y.F."/>
            <person name="Zhong Z.M."/>
            <person name="Liu X."/>
            <person name="Yu X."/>
            <person name="Liu D.K."/>
            <person name="Tu X.D."/>
            <person name="Liu B."/>
            <person name="Hao Y."/>
            <person name="Liao X.Y."/>
            <person name="Jiang Y.T."/>
            <person name="Sun W.H."/>
            <person name="Chen J."/>
            <person name="Chen Y.Q."/>
            <person name="Ai Y."/>
            <person name="Zhai J.W."/>
            <person name="Wu S.S."/>
            <person name="Zhou Z."/>
            <person name="Hsiao Y.Y."/>
            <person name="Wu W.L."/>
            <person name="Chen Y.Y."/>
            <person name="Lin Y.F."/>
            <person name="Hsu J.L."/>
            <person name="Li C.Y."/>
            <person name="Wang Z.W."/>
            <person name="Zhao X."/>
            <person name="Zhong W.Y."/>
            <person name="Ma X.K."/>
            <person name="Ma L."/>
            <person name="Huang J."/>
            <person name="Chen G.Z."/>
            <person name="Huang M.Z."/>
            <person name="Huang L."/>
            <person name="Peng D.H."/>
            <person name="Luo Y.B."/>
            <person name="Zou S.Q."/>
            <person name="Chen S.P."/>
            <person name="Lan S."/>
            <person name="Tsai W.C."/>
            <person name="Van de Peer Y."/>
            <person name="Liu Z.J."/>
        </authorList>
    </citation>
    <scope>NUCLEOTIDE SEQUENCE [LARGE SCALE GENOMIC DNA]</scope>
    <source>
        <strain evidence="5">Lor288</strain>
    </source>
</reference>
<gene>
    <name evidence="5" type="primary">RNP1</name>
    <name evidence="5" type="ORF">KSP40_PGU020797</name>
</gene>
<proteinExistence type="predicted"/>
<dbReference type="Gene3D" id="3.30.70.330">
    <property type="match status" value="2"/>
</dbReference>
<evidence type="ECO:0000256" key="3">
    <source>
        <dbReference type="SAM" id="MobiDB-lite"/>
    </source>
</evidence>
<dbReference type="EMBL" id="JBBWWR010000014">
    <property type="protein sequence ID" value="KAK8953550.1"/>
    <property type="molecule type" value="Genomic_DNA"/>
</dbReference>
<feature type="compositionally biased region" description="Basic and acidic residues" evidence="3">
    <location>
        <begin position="65"/>
        <end position="77"/>
    </location>
</feature>